<dbReference type="InterPro" id="IPR007831">
    <property type="entry name" value="T2SS_GspE_N"/>
</dbReference>
<gene>
    <name evidence="7" type="primary">pilB</name>
    <name evidence="7" type="ordered locus">VC0395_A2000</name>
</gene>
<name>A0A0H3AHY8_VIBC3</name>
<dbReference type="Gene3D" id="3.30.300.160">
    <property type="entry name" value="Type II secretion system, protein E, N-terminal domain"/>
    <property type="match status" value="1"/>
</dbReference>
<dbReference type="Pfam" id="PF05157">
    <property type="entry name" value="MshEN"/>
    <property type="match status" value="1"/>
</dbReference>
<dbReference type="GO" id="GO:0005886">
    <property type="term" value="C:plasma membrane"/>
    <property type="evidence" value="ECO:0007669"/>
    <property type="project" value="TreeGrafter"/>
</dbReference>
<dbReference type="SUPFAM" id="SSF160246">
    <property type="entry name" value="EspE N-terminal domain-like"/>
    <property type="match status" value="1"/>
</dbReference>
<proteinExistence type="inferred from homology"/>
<evidence type="ECO:0000256" key="4">
    <source>
        <dbReference type="ARBA" id="ARBA00022741"/>
    </source>
</evidence>
<dbReference type="KEGG" id="vco:VC0395_A2000"/>
<dbReference type="GO" id="GO:0005737">
    <property type="term" value="C:cytoplasm"/>
    <property type="evidence" value="ECO:0007669"/>
    <property type="project" value="UniProtKB-SubCell"/>
</dbReference>
<sequence>MLTNLVAILRQAELISATQEQAVVTQVSASGTSVPEALLELSIFHAQELTEQLSHIFGLPETDLSRYDYANLCQQLGLRELITRYDALPIAKQGNLLLLAVSDPTLLQAEEEFRFATGLQVELALADHRALQAAIRRLYGRSIQGAANQGKEISQDELANLVKVSDDELQSIEDLSQDDSPVSRFINQVLLDAVRKGASDIHFEPYENQYRIRLRCDGILVETQQPASHLSRRLAARIKILSKLDIAERRLPQDGRIKLRLSRDTAIDMRVSTLPTLWGEKIVLRLLDSSAANLDIDKLGYNPQQKQLYLNALKRPQGMILMTGPTGSGKTVSLYTGLRILNTSQINISTAEDPVEINLSGINQVQVQPKIGFGFAEALRSFLRQDPDVVMVGEIRDLETAEIAVKAAQTGHLVLSTLHTNSAAETVIRLANMGVEPFNLASSLSLIIAQRLARRLCKHCKIAVRPSALLQSQFAFQPNEILYEANAAGCNECTGGYSGRVGIYEVMAFNTELAEAIMQRASIHQIERLAKANGMQTLQESGLEKLREGITSFAELQRVLYF</sequence>
<dbReference type="OrthoDB" id="9804785at2"/>
<dbReference type="FunFam" id="3.30.450.90:FF:000001">
    <property type="entry name" value="Type II secretion system ATPase GspE"/>
    <property type="match status" value="1"/>
</dbReference>
<evidence type="ECO:0000256" key="2">
    <source>
        <dbReference type="ARBA" id="ARBA00006611"/>
    </source>
</evidence>
<dbReference type="GO" id="GO:0009297">
    <property type="term" value="P:pilus assembly"/>
    <property type="evidence" value="ECO:0007669"/>
    <property type="project" value="InterPro"/>
</dbReference>
<reference evidence="7 8" key="1">
    <citation type="submission" date="2007-03" db="EMBL/GenBank/DDBJ databases">
        <authorList>
            <person name="Heidelberg J."/>
        </authorList>
    </citation>
    <scope>NUCLEOTIDE SEQUENCE [LARGE SCALE GENOMIC DNA]</scope>
    <source>
        <strain evidence="8">ATCC 39541 / Classical Ogawa 395 / O395</strain>
    </source>
</reference>
<dbReference type="GO" id="GO:0005524">
    <property type="term" value="F:ATP binding"/>
    <property type="evidence" value="ECO:0007669"/>
    <property type="project" value="UniProtKB-KW"/>
</dbReference>
<dbReference type="PATRIC" id="fig|345073.21.peg.2441"/>
<comment type="subcellular location">
    <subcellularLocation>
        <location evidence="1">Cytoplasm</location>
    </subcellularLocation>
</comment>
<dbReference type="NCBIfam" id="TIGR02538">
    <property type="entry name" value="type_IV_pilB"/>
    <property type="match status" value="1"/>
</dbReference>
<comment type="similarity">
    <text evidence="2">Belongs to the GSP E family.</text>
</comment>
<evidence type="ECO:0000313" key="7">
    <source>
        <dbReference type="EMBL" id="ABQ20669.1"/>
    </source>
</evidence>
<dbReference type="eggNOG" id="COG2804">
    <property type="taxonomic scope" value="Bacteria"/>
</dbReference>
<feature type="domain" description="Bacterial type II secretion system protein E" evidence="6">
    <location>
        <begin position="383"/>
        <end position="397"/>
    </location>
</feature>
<organism evidence="7 8">
    <name type="scientific">Vibrio cholerae serotype O1 (strain ATCC 39541 / Classical Ogawa 395 / O395)</name>
    <dbReference type="NCBI Taxonomy" id="345073"/>
    <lineage>
        <taxon>Bacteria</taxon>
        <taxon>Pseudomonadati</taxon>
        <taxon>Pseudomonadota</taxon>
        <taxon>Gammaproteobacteria</taxon>
        <taxon>Vibrionales</taxon>
        <taxon>Vibrionaceae</taxon>
        <taxon>Vibrio</taxon>
    </lineage>
</organism>
<evidence type="ECO:0000256" key="3">
    <source>
        <dbReference type="ARBA" id="ARBA00022490"/>
    </source>
</evidence>
<evidence type="ECO:0000256" key="1">
    <source>
        <dbReference type="ARBA" id="ARBA00004496"/>
    </source>
</evidence>
<dbReference type="SMR" id="A0A0H3AHY8"/>
<dbReference type="AlphaFoldDB" id="A0A0H3AHY8"/>
<keyword evidence="5" id="KW-0067">ATP-binding</keyword>
<evidence type="ECO:0000259" key="6">
    <source>
        <dbReference type="PROSITE" id="PS00662"/>
    </source>
</evidence>
<dbReference type="KEGG" id="vcr:VC395_2539"/>
<dbReference type="PANTHER" id="PTHR30258:SF1">
    <property type="entry name" value="PROTEIN TRANSPORT PROTEIN HOFB HOMOLOG"/>
    <property type="match status" value="1"/>
</dbReference>
<dbReference type="Gene3D" id="3.30.450.90">
    <property type="match status" value="1"/>
</dbReference>
<dbReference type="InterPro" id="IPR027417">
    <property type="entry name" value="P-loop_NTPase"/>
</dbReference>
<dbReference type="FunFam" id="3.40.50.300:FF:000398">
    <property type="entry name" value="Type IV pilus assembly ATPase PilB"/>
    <property type="match status" value="1"/>
</dbReference>
<keyword evidence="4" id="KW-0547">Nucleotide-binding</keyword>
<dbReference type="CDD" id="cd01129">
    <property type="entry name" value="PulE-GspE-like"/>
    <property type="match status" value="1"/>
</dbReference>
<dbReference type="Proteomes" id="UP000000249">
    <property type="component" value="Chromosome 1"/>
</dbReference>
<dbReference type="InterPro" id="IPR013374">
    <property type="entry name" value="ATPase_typ4_pilus-assembl_PilB"/>
</dbReference>
<dbReference type="Pfam" id="PF00437">
    <property type="entry name" value="T2SSE"/>
    <property type="match status" value="1"/>
</dbReference>
<evidence type="ECO:0000313" key="8">
    <source>
        <dbReference type="Proteomes" id="UP000000249"/>
    </source>
</evidence>
<evidence type="ECO:0000256" key="5">
    <source>
        <dbReference type="ARBA" id="ARBA00022840"/>
    </source>
</evidence>
<protein>
    <submittedName>
        <fullName evidence="7">Type IV pilus assembly protein PilB</fullName>
    </submittedName>
</protein>
<dbReference type="GO" id="GO:0016887">
    <property type="term" value="F:ATP hydrolysis activity"/>
    <property type="evidence" value="ECO:0007669"/>
    <property type="project" value="InterPro"/>
</dbReference>
<keyword evidence="3" id="KW-0963">Cytoplasm</keyword>
<dbReference type="InterPro" id="IPR037257">
    <property type="entry name" value="T2SS_E_N_sf"/>
</dbReference>
<dbReference type="InterPro" id="IPR001482">
    <property type="entry name" value="T2SS/T4SS_dom"/>
</dbReference>
<dbReference type="PANTHER" id="PTHR30258">
    <property type="entry name" value="TYPE II SECRETION SYSTEM PROTEIN GSPE-RELATED"/>
    <property type="match status" value="1"/>
</dbReference>
<dbReference type="PROSITE" id="PS00662">
    <property type="entry name" value="T2SP_E"/>
    <property type="match status" value="1"/>
</dbReference>
<dbReference type="Gene3D" id="3.40.50.300">
    <property type="entry name" value="P-loop containing nucleotide triphosphate hydrolases"/>
    <property type="match status" value="1"/>
</dbReference>
<dbReference type="EMBL" id="CP000627">
    <property type="protein sequence ID" value="ABQ20669.1"/>
    <property type="molecule type" value="Genomic_DNA"/>
</dbReference>
<dbReference type="SUPFAM" id="SSF52540">
    <property type="entry name" value="P-loop containing nucleoside triphosphate hydrolases"/>
    <property type="match status" value="1"/>
</dbReference>
<dbReference type="RefSeq" id="WP_000957200.1">
    <property type="nucleotide sequence ID" value="NC_009457.1"/>
</dbReference>
<accession>A0A0H3AHY8</accession>